<evidence type="ECO:0000313" key="2">
    <source>
        <dbReference type="Proteomes" id="UP000014480"/>
    </source>
</evidence>
<dbReference type="AlphaFoldDB" id="A0A484FZA1"/>
<dbReference type="Proteomes" id="UP000014480">
    <property type="component" value="Unassembled WGS sequence"/>
</dbReference>
<sequence>MPTRPTVIHLYWILAPKPARFQRHITPNALDISLWNQTGLNATGFATGSCTELLVRHSIETPSSRGS</sequence>
<proteinExistence type="predicted"/>
<evidence type="ECO:0000313" key="1">
    <source>
        <dbReference type="EMBL" id="TDZ23253.1"/>
    </source>
</evidence>
<organism evidence="1 2">
    <name type="scientific">Colletotrichum orbiculare (strain 104-T / ATCC 96160 / CBS 514.97 / LARS 414 / MAFF 240422)</name>
    <name type="common">Cucumber anthracnose fungus</name>
    <name type="synonym">Colletotrichum lagenarium</name>
    <dbReference type="NCBI Taxonomy" id="1213857"/>
    <lineage>
        <taxon>Eukaryota</taxon>
        <taxon>Fungi</taxon>
        <taxon>Dikarya</taxon>
        <taxon>Ascomycota</taxon>
        <taxon>Pezizomycotina</taxon>
        <taxon>Sordariomycetes</taxon>
        <taxon>Hypocreomycetidae</taxon>
        <taxon>Glomerellales</taxon>
        <taxon>Glomerellaceae</taxon>
        <taxon>Colletotrichum</taxon>
        <taxon>Colletotrichum orbiculare species complex</taxon>
    </lineage>
</organism>
<reference evidence="2" key="2">
    <citation type="journal article" date="2019" name="Mol. Plant Microbe Interact.">
        <title>Genome sequence resources for four phytopathogenic fungi from the Colletotrichum orbiculare species complex.</title>
        <authorList>
            <person name="Gan P."/>
            <person name="Tsushima A."/>
            <person name="Narusaka M."/>
            <person name="Narusaka Y."/>
            <person name="Takano Y."/>
            <person name="Kubo Y."/>
            <person name="Shirasu K."/>
        </authorList>
    </citation>
    <scope>GENOME REANNOTATION</scope>
    <source>
        <strain evidence="2">104-T / ATCC 96160 / CBS 514.97 / LARS 414 / MAFF 240422</strain>
    </source>
</reference>
<name>A0A484FZA1_COLOR</name>
<gene>
    <name evidence="1" type="ORF">Cob_v003714</name>
</gene>
<protein>
    <submittedName>
        <fullName evidence="1">Uncharacterized protein</fullName>
    </submittedName>
</protein>
<comment type="caution">
    <text evidence="1">The sequence shown here is derived from an EMBL/GenBank/DDBJ whole genome shotgun (WGS) entry which is preliminary data.</text>
</comment>
<reference evidence="2" key="1">
    <citation type="journal article" date="2013" name="New Phytol.">
        <title>Comparative genomic and transcriptomic analyses reveal the hemibiotrophic stage shift of Colletotrichum fungi.</title>
        <authorList>
            <person name="Gan P."/>
            <person name="Ikeda K."/>
            <person name="Irieda H."/>
            <person name="Narusaka M."/>
            <person name="O'Connell R.J."/>
            <person name="Narusaka Y."/>
            <person name="Takano Y."/>
            <person name="Kubo Y."/>
            <person name="Shirasu K."/>
        </authorList>
    </citation>
    <scope>NUCLEOTIDE SEQUENCE [LARGE SCALE GENOMIC DNA]</scope>
    <source>
        <strain evidence="2">104-T / ATCC 96160 / CBS 514.97 / LARS 414 / MAFF 240422</strain>
    </source>
</reference>
<dbReference type="EMBL" id="AMCV02000006">
    <property type="protein sequence ID" value="TDZ23253.1"/>
    <property type="molecule type" value="Genomic_DNA"/>
</dbReference>
<accession>A0A484FZA1</accession>
<keyword evidence="2" id="KW-1185">Reference proteome</keyword>